<evidence type="ECO:0000259" key="5">
    <source>
        <dbReference type="PROSITE" id="PS50893"/>
    </source>
</evidence>
<dbReference type="SMART" id="SM00382">
    <property type="entry name" value="AAA"/>
    <property type="match status" value="1"/>
</dbReference>
<protein>
    <submittedName>
        <fullName evidence="6">Metal ABC transporter ATP-binding protein</fullName>
    </submittedName>
</protein>
<sequence length="251" mass="26401">MTPGSATPAVSVEHLDVDLGGAPVLHDVSLEVAAGELVGLLGANGSGKSTLLRAMVGVQAASAGTISLFGRPVKDRRVHAKVGYVPQFAAGGGSIPATARETVATGLLGPGRWFSRLHDPRVDSLLSDVGLSGMADRPITQMSGGQRQRVMIARALVRSPQLLVLDEPFSGVDVATQDAIAAIFRRLSQRGTTVVVVLHELGPLSEDVRRAVVLDRGRVVHDGAPEDRPLFDPGHDHQALHEECLGQEIHP</sequence>
<evidence type="ECO:0000256" key="4">
    <source>
        <dbReference type="ARBA" id="ARBA00022840"/>
    </source>
</evidence>
<accession>A0ABS1B675</accession>
<dbReference type="PANTHER" id="PTHR42734:SF5">
    <property type="entry name" value="IRON TRANSPORT SYSTEM ATP-BINDING PROTEIN HI_0361-RELATED"/>
    <property type="match status" value="1"/>
</dbReference>
<name>A0ABS1B675_9MICO</name>
<dbReference type="InterPro" id="IPR027417">
    <property type="entry name" value="P-loop_NTPase"/>
</dbReference>
<dbReference type="GO" id="GO:0005524">
    <property type="term" value="F:ATP binding"/>
    <property type="evidence" value="ECO:0007669"/>
    <property type="project" value="UniProtKB-KW"/>
</dbReference>
<dbReference type="EMBL" id="JAEDAJ010000001">
    <property type="protein sequence ID" value="MBK0330139.1"/>
    <property type="molecule type" value="Genomic_DNA"/>
</dbReference>
<dbReference type="CDD" id="cd03235">
    <property type="entry name" value="ABC_Metallic_Cations"/>
    <property type="match status" value="1"/>
</dbReference>
<dbReference type="InterPro" id="IPR003593">
    <property type="entry name" value="AAA+_ATPase"/>
</dbReference>
<organism evidence="6 7">
    <name type="scientific">Brachybacterium halotolerans</name>
    <dbReference type="NCBI Taxonomy" id="2795215"/>
    <lineage>
        <taxon>Bacteria</taxon>
        <taxon>Bacillati</taxon>
        <taxon>Actinomycetota</taxon>
        <taxon>Actinomycetes</taxon>
        <taxon>Micrococcales</taxon>
        <taxon>Dermabacteraceae</taxon>
        <taxon>Brachybacterium</taxon>
    </lineage>
</organism>
<dbReference type="InterPro" id="IPR017871">
    <property type="entry name" value="ABC_transporter-like_CS"/>
</dbReference>
<keyword evidence="7" id="KW-1185">Reference proteome</keyword>
<dbReference type="InterPro" id="IPR050153">
    <property type="entry name" value="Metal_Ion_Import_ABC"/>
</dbReference>
<comment type="similarity">
    <text evidence="1">Belongs to the ABC transporter superfamily.</text>
</comment>
<keyword evidence="3" id="KW-0547">Nucleotide-binding</keyword>
<dbReference type="SUPFAM" id="SSF52540">
    <property type="entry name" value="P-loop containing nucleoside triphosphate hydrolases"/>
    <property type="match status" value="1"/>
</dbReference>
<evidence type="ECO:0000313" key="7">
    <source>
        <dbReference type="Proteomes" id="UP000612352"/>
    </source>
</evidence>
<dbReference type="PROSITE" id="PS00211">
    <property type="entry name" value="ABC_TRANSPORTER_1"/>
    <property type="match status" value="1"/>
</dbReference>
<feature type="domain" description="ABC transporter" evidence="5">
    <location>
        <begin position="10"/>
        <end position="241"/>
    </location>
</feature>
<keyword evidence="2" id="KW-0813">Transport</keyword>
<dbReference type="RefSeq" id="WP_200500792.1">
    <property type="nucleotide sequence ID" value="NZ_JAEDAJ010000001.1"/>
</dbReference>
<dbReference type="PROSITE" id="PS50893">
    <property type="entry name" value="ABC_TRANSPORTER_2"/>
    <property type="match status" value="1"/>
</dbReference>
<dbReference type="InterPro" id="IPR003439">
    <property type="entry name" value="ABC_transporter-like_ATP-bd"/>
</dbReference>
<evidence type="ECO:0000313" key="6">
    <source>
        <dbReference type="EMBL" id="MBK0330139.1"/>
    </source>
</evidence>
<dbReference type="Pfam" id="PF00005">
    <property type="entry name" value="ABC_tran"/>
    <property type="match status" value="1"/>
</dbReference>
<evidence type="ECO:0000256" key="2">
    <source>
        <dbReference type="ARBA" id="ARBA00022448"/>
    </source>
</evidence>
<reference evidence="6 7" key="1">
    <citation type="submission" date="2020-12" db="EMBL/GenBank/DDBJ databases">
        <title>Brachybacterium sp. MASK1Z-5, whole genome shotgun sequence.</title>
        <authorList>
            <person name="Tuo L."/>
        </authorList>
    </citation>
    <scope>NUCLEOTIDE SEQUENCE [LARGE SCALE GENOMIC DNA]</scope>
    <source>
        <strain evidence="6 7">MASK1Z-5</strain>
    </source>
</reference>
<dbReference type="PANTHER" id="PTHR42734">
    <property type="entry name" value="METAL TRANSPORT SYSTEM ATP-BINDING PROTEIN TM_0124-RELATED"/>
    <property type="match status" value="1"/>
</dbReference>
<gene>
    <name evidence="6" type="ORF">I8D64_01810</name>
</gene>
<dbReference type="Proteomes" id="UP000612352">
    <property type="component" value="Unassembled WGS sequence"/>
</dbReference>
<dbReference type="Gene3D" id="3.40.50.300">
    <property type="entry name" value="P-loop containing nucleotide triphosphate hydrolases"/>
    <property type="match status" value="1"/>
</dbReference>
<keyword evidence="4 6" id="KW-0067">ATP-binding</keyword>
<evidence type="ECO:0000256" key="3">
    <source>
        <dbReference type="ARBA" id="ARBA00022741"/>
    </source>
</evidence>
<proteinExistence type="inferred from homology"/>
<evidence type="ECO:0000256" key="1">
    <source>
        <dbReference type="ARBA" id="ARBA00005417"/>
    </source>
</evidence>
<comment type="caution">
    <text evidence="6">The sequence shown here is derived from an EMBL/GenBank/DDBJ whole genome shotgun (WGS) entry which is preliminary data.</text>
</comment>